<evidence type="ECO:0000259" key="1">
    <source>
        <dbReference type="Pfam" id="PF06985"/>
    </source>
</evidence>
<dbReference type="PANTHER" id="PTHR33112">
    <property type="entry name" value="DOMAIN PROTEIN, PUTATIVE-RELATED"/>
    <property type="match status" value="1"/>
</dbReference>
<dbReference type="OrthoDB" id="5125733at2759"/>
<reference evidence="3" key="1">
    <citation type="submission" date="2012-06" db="EMBL/GenBank/DDBJ databases">
        <title>The genome sequence of Coniosporium apollinis CBS 100218.</title>
        <authorList>
            <consortium name="The Broad Institute Genome Sequencing Platform"/>
            <person name="Cuomo C."/>
            <person name="Gorbushina A."/>
            <person name="Noack S."/>
            <person name="Walker B."/>
            <person name="Young S.K."/>
            <person name="Zeng Q."/>
            <person name="Gargeya S."/>
            <person name="Fitzgerald M."/>
            <person name="Haas B."/>
            <person name="Abouelleil A."/>
            <person name="Alvarado L."/>
            <person name="Arachchi H.M."/>
            <person name="Berlin A.M."/>
            <person name="Chapman S.B."/>
            <person name="Goldberg J."/>
            <person name="Griggs A."/>
            <person name="Gujja S."/>
            <person name="Hansen M."/>
            <person name="Howarth C."/>
            <person name="Imamovic A."/>
            <person name="Larimer J."/>
            <person name="McCowan C."/>
            <person name="Montmayeur A."/>
            <person name="Murphy C."/>
            <person name="Neiman D."/>
            <person name="Pearson M."/>
            <person name="Priest M."/>
            <person name="Roberts A."/>
            <person name="Saif S."/>
            <person name="Shea T."/>
            <person name="Sisk P."/>
            <person name="Sykes S."/>
            <person name="Wortman J."/>
            <person name="Nusbaum C."/>
            <person name="Birren B."/>
        </authorList>
    </citation>
    <scope>NUCLEOTIDE SEQUENCE [LARGE SCALE GENOMIC DNA]</scope>
    <source>
        <strain evidence="3">CBS 100218</strain>
    </source>
</reference>
<gene>
    <name evidence="2" type="ORF">W97_00212</name>
</gene>
<dbReference type="RefSeq" id="XP_007776319.1">
    <property type="nucleotide sequence ID" value="XM_007778129.1"/>
</dbReference>
<accession>R7YGH7</accession>
<dbReference type="Pfam" id="PF06985">
    <property type="entry name" value="HET"/>
    <property type="match status" value="1"/>
</dbReference>
<organism evidence="2 3">
    <name type="scientific">Coniosporium apollinis (strain CBS 100218)</name>
    <name type="common">Rock-inhabiting black yeast</name>
    <dbReference type="NCBI Taxonomy" id="1168221"/>
    <lineage>
        <taxon>Eukaryota</taxon>
        <taxon>Fungi</taxon>
        <taxon>Dikarya</taxon>
        <taxon>Ascomycota</taxon>
        <taxon>Pezizomycotina</taxon>
        <taxon>Dothideomycetes</taxon>
        <taxon>Dothideomycetes incertae sedis</taxon>
        <taxon>Coniosporium</taxon>
    </lineage>
</organism>
<dbReference type="InterPro" id="IPR010730">
    <property type="entry name" value="HET"/>
</dbReference>
<dbReference type="OMA" id="KECTTHH"/>
<dbReference type="GeneID" id="19897523"/>
<dbReference type="AlphaFoldDB" id="R7YGH7"/>
<name>R7YGH7_CONA1</name>
<evidence type="ECO:0000313" key="3">
    <source>
        <dbReference type="Proteomes" id="UP000016924"/>
    </source>
</evidence>
<dbReference type="STRING" id="1168221.R7YGH7"/>
<sequence length="652" mass="73176">MPDFYDPLDVLFGIVLFDFSLADVRKAAGEGCYLCECILGDPQSNIEESSLLAAEVVGDVLKFGVLEARTDLASTNPDASKGKIELRAFELRSVFSFQIIAAADDNAANDVCTRPVNISPASEDSFSLARHWLETCQATHQKCPKPKGDFLPTRLIVILQKFGRRRLQLHQTSSEDTVKPYAALSYCWGGEQHVTTTKTLHRHMSVINEQDLPATVRDAVLVTETLGMNQIWIDALCIIQDDAYDKALEIASMPSVYSEATVTIAASRANGVHEGFLQNRPAMANKTPELVFQLPYRCRNGEDGSVVLLPPLPPIKNCTEPLDRRAWALQERFLSPRVLEYGSLQTRWICQQNVAVKNTVDGWKDEFVRNTKRSDRLFTTALHAVLSKTDALAPDDPSYERPVALWHSLVRTYTHRNLTLPTDRLPAISGIATQFGRILRDDYLAGLWKSRLATELLWSVDSLEELTPRPLVYQGPTWSWAAVNSPVYLPTRAGGDICIEILGCQTRKSAKYTVSDGRYGAVESGIVVLRGRLQPAEWALSNKFSRERIRRRDVGDVNGTLPAFTTFDALEEDFVMMDIDVIPIFLLKVSSRPEGLILRPKSNTEYSRVGHFEFDEAHLDLRLEETKESRSQRYKMHSDWLDSGAEQIITLV</sequence>
<keyword evidence="3" id="KW-1185">Reference proteome</keyword>
<dbReference type="HOGENOM" id="CLU_002639_6_2_1"/>
<dbReference type="eggNOG" id="ENOG502RZ77">
    <property type="taxonomic scope" value="Eukaryota"/>
</dbReference>
<proteinExistence type="predicted"/>
<dbReference type="EMBL" id="JH767554">
    <property type="protein sequence ID" value="EON61002.1"/>
    <property type="molecule type" value="Genomic_DNA"/>
</dbReference>
<dbReference type="Proteomes" id="UP000016924">
    <property type="component" value="Unassembled WGS sequence"/>
</dbReference>
<evidence type="ECO:0000313" key="2">
    <source>
        <dbReference type="EMBL" id="EON61002.1"/>
    </source>
</evidence>
<dbReference type="PANTHER" id="PTHR33112:SF16">
    <property type="entry name" value="HETEROKARYON INCOMPATIBILITY DOMAIN-CONTAINING PROTEIN"/>
    <property type="match status" value="1"/>
</dbReference>
<protein>
    <recommendedName>
        <fullName evidence="1">Heterokaryon incompatibility domain-containing protein</fullName>
    </recommendedName>
</protein>
<feature type="domain" description="Heterokaryon incompatibility" evidence="1">
    <location>
        <begin position="181"/>
        <end position="331"/>
    </location>
</feature>